<name>A0A084WFK0_ANOSI</name>
<proteinExistence type="predicted"/>
<dbReference type="EMBL" id="KE525342">
    <property type="protein sequence ID" value="KFB48994.1"/>
    <property type="molecule type" value="Genomic_DNA"/>
</dbReference>
<gene>
    <name evidence="2" type="ORF">ZHAS_00017000</name>
</gene>
<evidence type="ECO:0000313" key="2">
    <source>
        <dbReference type="EMBL" id="KFB48994.1"/>
    </source>
</evidence>
<dbReference type="VEuPathDB" id="VectorBase:ASIC017000"/>
<dbReference type="EMBL" id="ATLV01023369">
    <property type="status" value="NOT_ANNOTATED_CDS"/>
    <property type="molecule type" value="Genomic_DNA"/>
</dbReference>
<evidence type="ECO:0000256" key="1">
    <source>
        <dbReference type="SAM" id="MobiDB-lite"/>
    </source>
</evidence>
<organism evidence="2">
    <name type="scientific">Anopheles sinensis</name>
    <name type="common">Mosquito</name>
    <dbReference type="NCBI Taxonomy" id="74873"/>
    <lineage>
        <taxon>Eukaryota</taxon>
        <taxon>Metazoa</taxon>
        <taxon>Ecdysozoa</taxon>
        <taxon>Arthropoda</taxon>
        <taxon>Hexapoda</taxon>
        <taxon>Insecta</taxon>
        <taxon>Pterygota</taxon>
        <taxon>Neoptera</taxon>
        <taxon>Endopterygota</taxon>
        <taxon>Diptera</taxon>
        <taxon>Nematocera</taxon>
        <taxon>Culicoidea</taxon>
        <taxon>Culicidae</taxon>
        <taxon>Anophelinae</taxon>
        <taxon>Anopheles</taxon>
    </lineage>
</organism>
<dbReference type="Proteomes" id="UP000030765">
    <property type="component" value="Unassembled WGS sequence"/>
</dbReference>
<protein>
    <submittedName>
        <fullName evidence="2 3">General secretion pathway gspf-related protein</fullName>
    </submittedName>
</protein>
<feature type="region of interest" description="Disordered" evidence="1">
    <location>
        <begin position="1"/>
        <end position="32"/>
    </location>
</feature>
<evidence type="ECO:0000313" key="3">
    <source>
        <dbReference type="EnsemblMetazoa" id="ASIC017000-PA"/>
    </source>
</evidence>
<reference evidence="2 4" key="1">
    <citation type="journal article" date="2014" name="BMC Genomics">
        <title>Genome sequence of Anopheles sinensis provides insight into genetics basis of mosquito competence for malaria parasites.</title>
        <authorList>
            <person name="Zhou D."/>
            <person name="Zhang D."/>
            <person name="Ding G."/>
            <person name="Shi L."/>
            <person name="Hou Q."/>
            <person name="Ye Y."/>
            <person name="Xu Y."/>
            <person name="Zhou H."/>
            <person name="Xiong C."/>
            <person name="Li S."/>
            <person name="Yu J."/>
            <person name="Hong S."/>
            <person name="Yu X."/>
            <person name="Zou P."/>
            <person name="Chen C."/>
            <person name="Chang X."/>
            <person name="Wang W."/>
            <person name="Lv Y."/>
            <person name="Sun Y."/>
            <person name="Ma L."/>
            <person name="Shen B."/>
            <person name="Zhu C."/>
        </authorList>
    </citation>
    <scope>NUCLEOTIDE SEQUENCE [LARGE SCALE GENOMIC DNA]</scope>
</reference>
<keyword evidence="4" id="KW-1185">Reference proteome</keyword>
<feature type="compositionally biased region" description="Basic and acidic residues" evidence="1">
    <location>
        <begin position="1"/>
        <end position="10"/>
    </location>
</feature>
<accession>A0A084WFK0</accession>
<feature type="region of interest" description="Disordered" evidence="1">
    <location>
        <begin position="55"/>
        <end position="81"/>
    </location>
</feature>
<reference evidence="3" key="2">
    <citation type="submission" date="2020-05" db="UniProtKB">
        <authorList>
            <consortium name="EnsemblMetazoa"/>
        </authorList>
    </citation>
    <scope>IDENTIFICATION</scope>
</reference>
<dbReference type="AlphaFoldDB" id="A0A084WFK0"/>
<evidence type="ECO:0000313" key="4">
    <source>
        <dbReference type="Proteomes" id="UP000030765"/>
    </source>
</evidence>
<dbReference type="EnsemblMetazoa" id="ASIC017000-RA">
    <property type="protein sequence ID" value="ASIC017000-PA"/>
    <property type="gene ID" value="ASIC017000"/>
</dbReference>
<sequence length="204" mass="22164">MPVNKAETKHTTGRNQRAKPRNTRTLNSGRRVRRFCYRHSLEGTPNALQRWMAPRNRRTASPALSCGEGGGPDSMGNGVDGGRKPTTKRIANFPPLVKGEDNSVQGFPVSTAEEQIHGSFPCGEEGGGRSVGNVGWNGRSLPPQTPFSNPQEAVRPSASLFYSSAIRHEASSLLFVLAVLPPSLPPYHFQKKQDAPNPPRTLSL</sequence>